<dbReference type="PANTHER" id="PTHR23278">
    <property type="entry name" value="SIDESTEP PROTEIN"/>
    <property type="match status" value="1"/>
</dbReference>
<proteinExistence type="predicted"/>
<evidence type="ECO:0000259" key="2">
    <source>
        <dbReference type="PROSITE" id="PS50835"/>
    </source>
</evidence>
<evidence type="ECO:0000313" key="3">
    <source>
        <dbReference type="EMBL" id="RZF38351.1"/>
    </source>
</evidence>
<dbReference type="STRING" id="195883.A0A482WYU9"/>
<dbReference type="PROSITE" id="PS50835">
    <property type="entry name" value="IG_LIKE"/>
    <property type="match status" value="1"/>
</dbReference>
<evidence type="ECO:0000256" key="1">
    <source>
        <dbReference type="SAM" id="SignalP"/>
    </source>
</evidence>
<name>A0A482WYU9_LAOST</name>
<feature type="chain" id="PRO_5019790314" description="Ig-like domain-containing protein" evidence="1">
    <location>
        <begin position="22"/>
        <end position="257"/>
    </location>
</feature>
<comment type="caution">
    <text evidence="3">The sequence shown here is derived from an EMBL/GenBank/DDBJ whole genome shotgun (WGS) entry which is preliminary data.</text>
</comment>
<feature type="signal peptide" evidence="1">
    <location>
        <begin position="1"/>
        <end position="21"/>
    </location>
</feature>
<dbReference type="InParanoid" id="A0A482WYU9"/>
<dbReference type="EMBL" id="QKKF02022595">
    <property type="protein sequence ID" value="RZF38351.1"/>
    <property type="molecule type" value="Genomic_DNA"/>
</dbReference>
<protein>
    <recommendedName>
        <fullName evidence="2">Ig-like domain-containing protein</fullName>
    </recommendedName>
</protein>
<sequence length="257" mass="28437">MLLWQLVLVFLCCSLWDTGSPRPDDVLDFQKELSTITIWAAEGQDAELPCDVSAPPGDHLNMVLWFKDSTGIPLYSLDNRVGGLDSATHMAISNELGARSYFLTHGGARLRISRVTAQDEGVFRCRVDFFNSATRNYKVNLTLVVPPDTPIILDGRGDEVAGVAGPFLEGYDMQLSCHVTGGRFYLTADRWQDGSLVDDVMETVREHEVLNRLFVASVQRSLRSATLECRATSAQAPPVVRRVGLDVYHTKYAGLQS</sequence>
<reference evidence="3 4" key="1">
    <citation type="journal article" date="2017" name="Gigascience">
        <title>Genome sequence of the small brown planthopper, Laodelphax striatellus.</title>
        <authorList>
            <person name="Zhu J."/>
            <person name="Jiang F."/>
            <person name="Wang X."/>
            <person name="Yang P."/>
            <person name="Bao Y."/>
            <person name="Zhao W."/>
            <person name="Wang W."/>
            <person name="Lu H."/>
            <person name="Wang Q."/>
            <person name="Cui N."/>
            <person name="Li J."/>
            <person name="Chen X."/>
            <person name="Luo L."/>
            <person name="Yu J."/>
            <person name="Kang L."/>
            <person name="Cui F."/>
        </authorList>
    </citation>
    <scope>NUCLEOTIDE SEQUENCE [LARGE SCALE GENOMIC DNA]</scope>
    <source>
        <strain evidence="3">Lst14</strain>
    </source>
</reference>
<organism evidence="3 4">
    <name type="scientific">Laodelphax striatellus</name>
    <name type="common">Small brown planthopper</name>
    <name type="synonym">Delphax striatella</name>
    <dbReference type="NCBI Taxonomy" id="195883"/>
    <lineage>
        <taxon>Eukaryota</taxon>
        <taxon>Metazoa</taxon>
        <taxon>Ecdysozoa</taxon>
        <taxon>Arthropoda</taxon>
        <taxon>Hexapoda</taxon>
        <taxon>Insecta</taxon>
        <taxon>Pterygota</taxon>
        <taxon>Neoptera</taxon>
        <taxon>Paraneoptera</taxon>
        <taxon>Hemiptera</taxon>
        <taxon>Auchenorrhyncha</taxon>
        <taxon>Fulgoroidea</taxon>
        <taxon>Delphacidae</taxon>
        <taxon>Criomorphinae</taxon>
        <taxon>Laodelphax</taxon>
    </lineage>
</organism>
<keyword evidence="4" id="KW-1185">Reference proteome</keyword>
<dbReference type="InterPro" id="IPR013106">
    <property type="entry name" value="Ig_V-set"/>
</dbReference>
<keyword evidence="1" id="KW-0732">Signal</keyword>
<dbReference type="SMART" id="SM00409">
    <property type="entry name" value="IG"/>
    <property type="match status" value="1"/>
</dbReference>
<dbReference type="SUPFAM" id="SSF48726">
    <property type="entry name" value="Immunoglobulin"/>
    <property type="match status" value="1"/>
</dbReference>
<accession>A0A482WYU9</accession>
<dbReference type="Proteomes" id="UP000291343">
    <property type="component" value="Unassembled WGS sequence"/>
</dbReference>
<dbReference type="Gene3D" id="2.60.40.10">
    <property type="entry name" value="Immunoglobulins"/>
    <property type="match status" value="1"/>
</dbReference>
<dbReference type="InterPro" id="IPR003599">
    <property type="entry name" value="Ig_sub"/>
</dbReference>
<dbReference type="OrthoDB" id="10055806at2759"/>
<dbReference type="InterPro" id="IPR036179">
    <property type="entry name" value="Ig-like_dom_sf"/>
</dbReference>
<dbReference type="InterPro" id="IPR013783">
    <property type="entry name" value="Ig-like_fold"/>
</dbReference>
<feature type="domain" description="Ig-like" evidence="2">
    <location>
        <begin position="21"/>
        <end position="142"/>
    </location>
</feature>
<gene>
    <name evidence="3" type="ORF">LSTR_LSTR012654</name>
</gene>
<evidence type="ECO:0000313" key="4">
    <source>
        <dbReference type="Proteomes" id="UP000291343"/>
    </source>
</evidence>
<dbReference type="AlphaFoldDB" id="A0A482WYU9"/>
<dbReference type="Pfam" id="PF07686">
    <property type="entry name" value="V-set"/>
    <property type="match status" value="1"/>
</dbReference>
<dbReference type="PANTHER" id="PTHR23278:SF4">
    <property type="entry name" value="SIDESTEP, ISOFORM C"/>
    <property type="match status" value="1"/>
</dbReference>
<dbReference type="InterPro" id="IPR007110">
    <property type="entry name" value="Ig-like_dom"/>
</dbReference>